<dbReference type="GO" id="GO:0004497">
    <property type="term" value="F:monooxygenase activity"/>
    <property type="evidence" value="ECO:0007669"/>
    <property type="project" value="UniProtKB-KW"/>
</dbReference>
<proteinExistence type="predicted"/>
<name>A0AA86IZQ8_9BURK</name>
<evidence type="ECO:0000313" key="3">
    <source>
        <dbReference type="Proteomes" id="UP001329151"/>
    </source>
</evidence>
<dbReference type="Proteomes" id="UP001329151">
    <property type="component" value="Chromosome"/>
</dbReference>
<dbReference type="RefSeq" id="WP_130556190.1">
    <property type="nucleotide sequence ID" value="NZ_AP028947.1"/>
</dbReference>
<dbReference type="EMBL" id="AP028947">
    <property type="protein sequence ID" value="BET26328.1"/>
    <property type="molecule type" value="Genomic_DNA"/>
</dbReference>
<dbReference type="InterPro" id="IPR036188">
    <property type="entry name" value="FAD/NAD-bd_sf"/>
</dbReference>
<sequence>MSSPRKVDLIIVGAGQSGLATAYFLKRLGIETLLLDGQESSGGAWLKAWDSLKLFSPAQWSSLPGWGLTSNNIYPTKSELIAYLQAYEARYDFEIIRPARVISVEQRDGLFEVQTCDRQVFQCRALVSATGTWGNPFIPQYANSALYEGQQIHSAYYRTPAAFTGKKVLIVGGGNSAAQILAEISYVAQTTWVTLTPPTFLPDDVDGRVLFERATLRWKAQSEGRAVTDLPGGFGDVVMIDSVKDARVRGVLQAREAFVEFSKRGVVWQDGQEQLFDAVVWCTGFQADSAHVNRLNIRDEEGHIDTTGTRSNRIPGLWFVGYGDWCGFASATLIGVQRHAKSTALEIAGYLAH</sequence>
<keyword evidence="2" id="KW-0503">Monooxygenase</keyword>
<gene>
    <name evidence="2" type="ORF">RGQ30_18290</name>
</gene>
<protein>
    <submittedName>
        <fullName evidence="2">ArsO family NAD(P)H-dependent flavin-containing monooxygenase</fullName>
    </submittedName>
</protein>
<accession>A0AA86IZQ8</accession>
<dbReference type="PANTHER" id="PTHR43539">
    <property type="entry name" value="FLAVIN-BINDING MONOOXYGENASE-LIKE PROTEIN (AFU_ORTHOLOGUE AFUA_4G09220)"/>
    <property type="match status" value="1"/>
</dbReference>
<dbReference type="PANTHER" id="PTHR43539:SF78">
    <property type="entry name" value="FLAVIN-CONTAINING MONOOXYGENASE"/>
    <property type="match status" value="1"/>
</dbReference>
<dbReference type="InterPro" id="IPR050982">
    <property type="entry name" value="Auxin_biosynth/cation_transpt"/>
</dbReference>
<dbReference type="Pfam" id="PF13738">
    <property type="entry name" value="Pyr_redox_3"/>
    <property type="match status" value="1"/>
</dbReference>
<organism evidence="2 3">
    <name type="scientific">Limnobacter thiooxidans</name>
    <dbReference type="NCBI Taxonomy" id="131080"/>
    <lineage>
        <taxon>Bacteria</taxon>
        <taxon>Pseudomonadati</taxon>
        <taxon>Pseudomonadota</taxon>
        <taxon>Betaproteobacteria</taxon>
        <taxon>Burkholderiales</taxon>
        <taxon>Burkholderiaceae</taxon>
        <taxon>Limnobacter</taxon>
    </lineage>
</organism>
<reference evidence="2 3" key="1">
    <citation type="submission" date="2023-10" db="EMBL/GenBank/DDBJ databases">
        <title>Complete Genome Sequence of Limnobacter thiooxidans CS-K2T, Isolated from freshwater lake sediments in Bavaria, Germany.</title>
        <authorList>
            <person name="Naruki M."/>
            <person name="Watanabe A."/>
            <person name="Warashina T."/>
            <person name="Morita T."/>
            <person name="Arakawa K."/>
        </authorList>
    </citation>
    <scope>NUCLEOTIDE SEQUENCE [LARGE SCALE GENOMIC DNA]</scope>
    <source>
        <strain evidence="2 3">CS-K2</strain>
    </source>
</reference>
<dbReference type="SUPFAM" id="SSF51905">
    <property type="entry name" value="FAD/NAD(P)-binding domain"/>
    <property type="match status" value="2"/>
</dbReference>
<dbReference type="NCBIfam" id="NF040505">
    <property type="entry name" value="ArsO_flavin_mono"/>
    <property type="match status" value="1"/>
</dbReference>
<keyword evidence="1" id="KW-0560">Oxidoreductase</keyword>
<dbReference type="PRINTS" id="PR00469">
    <property type="entry name" value="PNDRDTASEII"/>
</dbReference>
<dbReference type="GO" id="GO:0050660">
    <property type="term" value="F:flavin adenine dinucleotide binding"/>
    <property type="evidence" value="ECO:0007669"/>
    <property type="project" value="TreeGrafter"/>
</dbReference>
<dbReference type="PRINTS" id="PR00368">
    <property type="entry name" value="FADPNR"/>
</dbReference>
<evidence type="ECO:0000313" key="2">
    <source>
        <dbReference type="EMBL" id="BET26328.1"/>
    </source>
</evidence>
<keyword evidence="3" id="KW-1185">Reference proteome</keyword>
<dbReference type="KEGG" id="lto:RGQ30_18290"/>
<evidence type="ECO:0000256" key="1">
    <source>
        <dbReference type="ARBA" id="ARBA00023002"/>
    </source>
</evidence>
<dbReference type="Gene3D" id="3.50.50.60">
    <property type="entry name" value="FAD/NAD(P)-binding domain"/>
    <property type="match status" value="1"/>
</dbReference>
<dbReference type="AlphaFoldDB" id="A0AA86IZQ8"/>